<reference evidence="2 3" key="1">
    <citation type="submission" date="2016-01" db="EMBL/GenBank/DDBJ databases">
        <authorList>
            <person name="Mitreva M."/>
            <person name="Pepin K.H."/>
            <person name="Mihindukulasuriya K.A."/>
            <person name="Fulton R."/>
            <person name="Fronick C."/>
            <person name="O'Laughlin M."/>
            <person name="Miner T."/>
            <person name="Herter B."/>
            <person name="Rosa B.A."/>
            <person name="Cordes M."/>
            <person name="Tomlinson C."/>
            <person name="Wollam A."/>
            <person name="Palsikar V.B."/>
            <person name="Mardis E.R."/>
            <person name="Wilson R.K."/>
        </authorList>
    </citation>
    <scope>NUCLEOTIDE SEQUENCE [LARGE SCALE GENOMIC DNA]</scope>
    <source>
        <strain evidence="2 3">KA00071</strain>
    </source>
</reference>
<evidence type="ECO:0000313" key="2">
    <source>
        <dbReference type="EMBL" id="KXB57723.1"/>
    </source>
</evidence>
<dbReference type="EMBL" id="LSDB01000035">
    <property type="protein sequence ID" value="KXB57723.1"/>
    <property type="molecule type" value="Genomic_DNA"/>
</dbReference>
<name>A0ABR5TLI2_9BACL</name>
<comment type="caution">
    <text evidence="2">The sequence shown here is derived from an EMBL/GenBank/DDBJ whole genome shotgun (WGS) entry which is preliminary data.</text>
</comment>
<keyword evidence="1" id="KW-0472">Membrane</keyword>
<evidence type="ECO:0008006" key="4">
    <source>
        <dbReference type="Google" id="ProtNLM"/>
    </source>
</evidence>
<dbReference type="Proteomes" id="UP000070467">
    <property type="component" value="Unassembled WGS sequence"/>
</dbReference>
<dbReference type="InterPro" id="IPR017195">
    <property type="entry name" value="ABC_thiamin-permease_prd"/>
</dbReference>
<protein>
    <recommendedName>
        <fullName evidence="4">ABC transporter permease</fullName>
    </recommendedName>
</protein>
<dbReference type="Pfam" id="PF09819">
    <property type="entry name" value="ABC_cobalt"/>
    <property type="match status" value="1"/>
</dbReference>
<proteinExistence type="predicted"/>
<accession>A0ABR5TLI2</accession>
<keyword evidence="1" id="KW-0812">Transmembrane</keyword>
<feature type="transmembrane region" description="Helical" evidence="1">
    <location>
        <begin position="12"/>
        <end position="39"/>
    </location>
</feature>
<dbReference type="RefSeq" id="WP_066130266.1">
    <property type="nucleotide sequence ID" value="NZ_KQ959885.1"/>
</dbReference>
<feature type="transmembrane region" description="Helical" evidence="1">
    <location>
        <begin position="45"/>
        <end position="66"/>
    </location>
</feature>
<keyword evidence="1" id="KW-1133">Transmembrane helix</keyword>
<feature type="transmembrane region" description="Helical" evidence="1">
    <location>
        <begin position="151"/>
        <end position="173"/>
    </location>
</feature>
<organism evidence="2 3">
    <name type="scientific">Gemelliphila asaccharolytica</name>
    <dbReference type="NCBI Taxonomy" id="502393"/>
    <lineage>
        <taxon>Bacteria</taxon>
        <taxon>Bacillati</taxon>
        <taxon>Bacillota</taxon>
        <taxon>Bacilli</taxon>
        <taxon>Bacillales</taxon>
        <taxon>Gemellaceae</taxon>
        <taxon>Gemelliphila</taxon>
    </lineage>
</organism>
<feature type="transmembrane region" description="Helical" evidence="1">
    <location>
        <begin position="121"/>
        <end position="139"/>
    </location>
</feature>
<gene>
    <name evidence="2" type="ORF">HMPREF1871_00801</name>
</gene>
<evidence type="ECO:0000256" key="1">
    <source>
        <dbReference type="SAM" id="Phobius"/>
    </source>
</evidence>
<sequence>MKKSLSTKDYVFVGLISVIFGIIYFGTTLSGTAITALLTPFGYGMVGYEFCYGIWYMAAIVALHLIRRPMVGIITEVIAAVIEVLLGSTFGPMVFVTGIIQGVCAEAPYALKGYKDYSYKTSLTAAVLCAIVTFIWSGVRHHYWTMDLKILVLLFVIRLISALIFTGIVAKFVCDKLFRAGVVYKDEE</sequence>
<evidence type="ECO:0000313" key="3">
    <source>
        <dbReference type="Proteomes" id="UP000070467"/>
    </source>
</evidence>
<feature type="transmembrane region" description="Helical" evidence="1">
    <location>
        <begin position="78"/>
        <end position="101"/>
    </location>
</feature>
<keyword evidence="3" id="KW-1185">Reference proteome</keyword>